<name>A0AB34IK97_PRYPA</name>
<dbReference type="EMBL" id="JBGBPQ010000023">
    <property type="protein sequence ID" value="KAL1500649.1"/>
    <property type="molecule type" value="Genomic_DNA"/>
</dbReference>
<feature type="compositionally biased region" description="Low complexity" evidence="1">
    <location>
        <begin position="1"/>
        <end position="22"/>
    </location>
</feature>
<feature type="compositionally biased region" description="Low complexity" evidence="1">
    <location>
        <begin position="548"/>
        <end position="561"/>
    </location>
</feature>
<keyword evidence="3" id="KW-1185">Reference proteome</keyword>
<accession>A0AB34IK97</accession>
<evidence type="ECO:0000313" key="3">
    <source>
        <dbReference type="Proteomes" id="UP001515480"/>
    </source>
</evidence>
<feature type="region of interest" description="Disordered" evidence="1">
    <location>
        <begin position="718"/>
        <end position="936"/>
    </location>
</feature>
<feature type="compositionally biased region" description="Low complexity" evidence="1">
    <location>
        <begin position="32"/>
        <end position="49"/>
    </location>
</feature>
<feature type="compositionally biased region" description="Low complexity" evidence="1">
    <location>
        <begin position="82"/>
        <end position="100"/>
    </location>
</feature>
<feature type="compositionally biased region" description="Polar residues" evidence="1">
    <location>
        <begin position="1166"/>
        <end position="1176"/>
    </location>
</feature>
<feature type="compositionally biased region" description="Acidic residues" evidence="1">
    <location>
        <begin position="748"/>
        <end position="759"/>
    </location>
</feature>
<feature type="region of interest" description="Disordered" evidence="1">
    <location>
        <begin position="544"/>
        <end position="616"/>
    </location>
</feature>
<sequence>MASPAPAAPPAASSGGLPARVAAPPPAPPACRSPAASSDALLPRGAAPSPALPPPRPPDSSSALFPPRGAVPQPPPPHAMRRAASSSAFTAPPRRPATASLLADRRHSRDATRPASPPLEALEAERGARRTARCHSAGGGRRATTPDCSSHGLTISIHLPRGKAASAVVSFKRDPPLPAVKDLSTEQLEPWEAVLPGSTAQRYLAERLALETCSAQLLQDAFRQMLRRQASSRNRNRHFDYHYAHTLRMDDKAIAAGATGHVNYSSDMILRRTALRTENQVLAALEKAWVACANICAKNGLMSVEGYASMSRRLYLLLRLEDAAEEHAAMGKPDTILKVEIDPQDCLSTIEEDFAEDSKGKSHITQNDFYDCFFQLADLYTDGASAKQYAEWIQTHVNQIVSPYNGVDSDLLPTVEWEWKRDAEIIVSVSGRVNVRVPVFSKFAWEAFFDGKLKREFEHSNARIQAALSRARRGRSDESGRATPVLRSRPSISRGMKSPQSKSPSGPIQEHFPLQTLALSTQVLQLSELRIAVLSQRRFSPSRACQHSSTASLLSTPSSSSRATEEMEASLPKNKQSRERVRAGSGGEPAFQSSSLGSLTKGRKGSEPLAPADACTPAHDEGAAAIAPAGIDGPDFVDCPGGFSPSKPEDLCCDAVGSLSEGDGLAPQDESSIDAGASDAEALEDSCCGALAIVTESQSPRMSEESFCGAPAIEAERQIPCQPGEDSCSEASENVPGGQTFAPSGDDGRDDPDPPEEDSFCASLAEESMASEEESMASAEEPFYGASRSQTRGEDPTSPEDDSFCASVAEESTASPEESFYGASGSRTRGEDSTPTEEDSFCASAAEEPSATSQEGSLISRIGEPGVDPTPPEDDSFCASVREETSMTSPEGSCYCSSRNGVRGEEPTLPEDESFCASVTEEPSTTSPEDSFYGVSRIGARREELTHSAEEREPERLGVADVAGDAEGDCSSALDVNRPGIARQGSLLSSPQRPAFLRQMSSRRRMVRALSATGLLALPPMVAPHGAHNPMMMPTDMPKMLESSEVEDVQMKEVAAAPALSEMRPREVAAAPLAAPAIQLEEPPCKDVGGAAASAARARVPLSWDYLEKRHFAPSAEDAKLSLTENCTVRTDAAAIAVADLLGFTGPRPAAARTAVPDAKRHSSAAYEQQVSSVSTHAARAPPQPPAARNVCGRSAAMDDATSLPRVSTAGRRDGSSIARAHPAKDLSTRGAATKSARRTHFMLPSQSTPLQTQLLATAASLPTLPAHAQRAVAGIEVGAHDIVHQAQYRLQCGKAIDELVNRVHAERVAEMNSIGSMLRARSTASL</sequence>
<feature type="region of interest" description="Disordered" evidence="1">
    <location>
        <begin position="468"/>
        <end position="509"/>
    </location>
</feature>
<reference evidence="2 3" key="1">
    <citation type="journal article" date="2024" name="Science">
        <title>Giant polyketide synthase enzymes in the biosynthesis of giant marine polyether toxins.</title>
        <authorList>
            <person name="Fallon T.R."/>
            <person name="Shende V.V."/>
            <person name="Wierzbicki I.H."/>
            <person name="Pendleton A.L."/>
            <person name="Watervoot N.F."/>
            <person name="Auber R.P."/>
            <person name="Gonzalez D.J."/>
            <person name="Wisecaver J.H."/>
            <person name="Moore B.S."/>
        </authorList>
    </citation>
    <scope>NUCLEOTIDE SEQUENCE [LARGE SCALE GENOMIC DNA]</scope>
    <source>
        <strain evidence="2 3">12B1</strain>
    </source>
</reference>
<organism evidence="2 3">
    <name type="scientific">Prymnesium parvum</name>
    <name type="common">Toxic golden alga</name>
    <dbReference type="NCBI Taxonomy" id="97485"/>
    <lineage>
        <taxon>Eukaryota</taxon>
        <taxon>Haptista</taxon>
        <taxon>Haptophyta</taxon>
        <taxon>Prymnesiophyceae</taxon>
        <taxon>Prymnesiales</taxon>
        <taxon>Prymnesiaceae</taxon>
        <taxon>Prymnesium</taxon>
    </lineage>
</organism>
<dbReference type="Proteomes" id="UP001515480">
    <property type="component" value="Unassembled WGS sequence"/>
</dbReference>
<gene>
    <name evidence="2" type="ORF">AB1Y20_013297</name>
</gene>
<comment type="caution">
    <text evidence="2">The sequence shown here is derived from an EMBL/GenBank/DDBJ whole genome shotgun (WGS) entry which is preliminary data.</text>
</comment>
<feature type="compositionally biased region" description="Low complexity" evidence="1">
    <location>
        <begin position="59"/>
        <end position="71"/>
    </location>
</feature>
<evidence type="ECO:0000256" key="1">
    <source>
        <dbReference type="SAM" id="MobiDB-lite"/>
    </source>
</evidence>
<proteinExistence type="predicted"/>
<feature type="compositionally biased region" description="Polar residues" evidence="1">
    <location>
        <begin position="886"/>
        <end position="900"/>
    </location>
</feature>
<feature type="compositionally biased region" description="Basic and acidic residues" evidence="1">
    <location>
        <begin position="103"/>
        <end position="112"/>
    </location>
</feature>
<feature type="region of interest" description="Disordered" evidence="1">
    <location>
        <begin position="1153"/>
        <end position="1232"/>
    </location>
</feature>
<evidence type="ECO:0000313" key="2">
    <source>
        <dbReference type="EMBL" id="KAL1500649.1"/>
    </source>
</evidence>
<protein>
    <submittedName>
        <fullName evidence="2">Uncharacterized protein</fullName>
    </submittedName>
</protein>
<feature type="region of interest" description="Disordered" evidence="1">
    <location>
        <begin position="1"/>
        <end position="152"/>
    </location>
</feature>